<organism evidence="2 3">
    <name type="scientific">Stenotrophomonas maltophilia</name>
    <name type="common">Pseudomonas maltophilia</name>
    <name type="synonym">Xanthomonas maltophilia</name>
    <dbReference type="NCBI Taxonomy" id="40324"/>
    <lineage>
        <taxon>Bacteria</taxon>
        <taxon>Pseudomonadati</taxon>
        <taxon>Pseudomonadota</taxon>
        <taxon>Gammaproteobacteria</taxon>
        <taxon>Lysobacterales</taxon>
        <taxon>Lysobacteraceae</taxon>
        <taxon>Stenotrophomonas</taxon>
        <taxon>Stenotrophomonas maltophilia group</taxon>
    </lineage>
</organism>
<reference evidence="2 3" key="1">
    <citation type="submission" date="2016-05" db="EMBL/GenBank/DDBJ databases">
        <authorList>
            <person name="Lavstsen T."/>
            <person name="Jespersen J.S."/>
        </authorList>
    </citation>
    <scope>NUCLEOTIDE SEQUENCE [LARGE SCALE GENOMIC DNA]</scope>
    <source>
        <strain evidence="2 3">SM-5815</strain>
    </source>
</reference>
<name>A0A2W6IU89_STEMA</name>
<dbReference type="GO" id="GO:0000731">
    <property type="term" value="P:DNA synthesis involved in DNA repair"/>
    <property type="evidence" value="ECO:0007669"/>
    <property type="project" value="TreeGrafter"/>
</dbReference>
<dbReference type="InterPro" id="IPR026866">
    <property type="entry name" value="CR006_AAA"/>
</dbReference>
<proteinExistence type="predicted"/>
<evidence type="ECO:0000313" key="3">
    <source>
        <dbReference type="Proteomes" id="UP000249614"/>
    </source>
</evidence>
<gene>
    <name evidence="2" type="ORF">A7X83_11380</name>
</gene>
<evidence type="ECO:0000313" key="2">
    <source>
        <dbReference type="EMBL" id="PZS90089.1"/>
    </source>
</evidence>
<dbReference type="Pfam" id="PF13166">
    <property type="entry name" value="AAA_13"/>
    <property type="match status" value="1"/>
</dbReference>
<dbReference type="Gene3D" id="3.40.50.300">
    <property type="entry name" value="P-loop containing nucleotide triphosphate hydrolases"/>
    <property type="match status" value="1"/>
</dbReference>
<feature type="domain" description="Protein CR006 P-loop" evidence="1">
    <location>
        <begin position="31"/>
        <end position="695"/>
    </location>
</feature>
<dbReference type="InterPro" id="IPR027417">
    <property type="entry name" value="P-loop_NTPase"/>
</dbReference>
<sequence length="741" mass="83758">MIKTISIYRHKSFHPTTAHVIRLPTDKPATYLYGLNGAGKSAIGEVVDGLSRGAPEFGHCAIETTDNARYRYLVYNHHFVARVIGEPIKGIFTVGEVDTLRQQRIVEIEAQKGVLDGQITQDGQRIKSAESDITKEITRAKDDIWKAYETGKNSKLESLLVGYGNNKEKFFRELRTHALPQDGQLDTLERLEKRWADVSGTESERATVTVDTSAIERIERDPIWAEPIEVSSTSRLAPLVAQLDNADWVARGQAFLHGDQCPFCQQGLPHDFRGELARLLEGERKAKVDKITSLTENYAAQLEMLERNIERILTDPDAKEAGVDLAWSQYRNLLHDTLTLMRGKEAQPSKVVTVEAASSEGLVGALAKLNALISDFNARIRDRKGEKERIRVMFYQVLHADRQEAYARHDALVAPMREAETTARADEKARKQELADLVTELKDLQRQQKGVDASIDAINDRLKSLGISAFSIQRQAGQDRLYCLHRPNVPDCSTETLSEGEKTLIAFLYFMETLKGSHDEDETIDPKKTIAIIDDPISSLSQNYVYDIATMIHRELANPGDRPQRVKQVIVLTHNLFFFHELVHQHTKNLEKAANKCGLLRVVKNQYSEVETLDPTKLLNDYDVWWHILKEAKANKVPTQIMPNAMRNILEQFFTFTTGSSDFPEAVKQLASVDTSNKYIALDRFVDRGSHRDAINGPPIDWTDYDADYLLGKFRAMFNAIGQEQHYLMKMGEDAQEPANA</sequence>
<comment type="caution">
    <text evidence="2">The sequence shown here is derived from an EMBL/GenBank/DDBJ whole genome shotgun (WGS) entry which is preliminary data.</text>
</comment>
<protein>
    <recommendedName>
        <fullName evidence="1">Protein CR006 P-loop domain-containing protein</fullName>
    </recommendedName>
</protein>
<dbReference type="PANTHER" id="PTHR32182:SF0">
    <property type="entry name" value="DNA REPLICATION AND REPAIR PROTEIN RECF"/>
    <property type="match status" value="1"/>
</dbReference>
<dbReference type="AlphaFoldDB" id="A0A2W6IU89"/>
<dbReference type="RefSeq" id="WP_111112928.1">
    <property type="nucleotide sequence ID" value="NZ_LXXM01000189.1"/>
</dbReference>
<dbReference type="GO" id="GO:0006302">
    <property type="term" value="P:double-strand break repair"/>
    <property type="evidence" value="ECO:0007669"/>
    <property type="project" value="TreeGrafter"/>
</dbReference>
<dbReference type="EMBL" id="LXXM01000189">
    <property type="protein sequence ID" value="PZS90089.1"/>
    <property type="molecule type" value="Genomic_DNA"/>
</dbReference>
<evidence type="ECO:0000259" key="1">
    <source>
        <dbReference type="Pfam" id="PF13166"/>
    </source>
</evidence>
<accession>A0A2W6IU89</accession>
<dbReference type="Proteomes" id="UP000249614">
    <property type="component" value="Unassembled WGS sequence"/>
</dbReference>
<dbReference type="SUPFAM" id="SSF52540">
    <property type="entry name" value="P-loop containing nucleoside triphosphate hydrolases"/>
    <property type="match status" value="1"/>
</dbReference>
<dbReference type="PANTHER" id="PTHR32182">
    <property type="entry name" value="DNA REPLICATION AND REPAIR PROTEIN RECF"/>
    <property type="match status" value="1"/>
</dbReference>